<feature type="non-terminal residue" evidence="1">
    <location>
        <position position="47"/>
    </location>
</feature>
<protein>
    <submittedName>
        <fullName evidence="1">4447_t:CDS:1</fullName>
    </submittedName>
</protein>
<dbReference type="EMBL" id="CAJVQC010089583">
    <property type="protein sequence ID" value="CAG8824854.1"/>
    <property type="molecule type" value="Genomic_DNA"/>
</dbReference>
<accession>A0ACA9S5Z1</accession>
<evidence type="ECO:0000313" key="1">
    <source>
        <dbReference type="EMBL" id="CAG8824854.1"/>
    </source>
</evidence>
<reference evidence="1" key="1">
    <citation type="submission" date="2021-06" db="EMBL/GenBank/DDBJ databases">
        <authorList>
            <person name="Kallberg Y."/>
            <person name="Tangrot J."/>
            <person name="Rosling A."/>
        </authorList>
    </citation>
    <scope>NUCLEOTIDE SEQUENCE</scope>
    <source>
        <strain evidence="1">MA461A</strain>
    </source>
</reference>
<name>A0ACA9S5Z1_9GLOM</name>
<dbReference type="Proteomes" id="UP000789920">
    <property type="component" value="Unassembled WGS sequence"/>
</dbReference>
<evidence type="ECO:0000313" key="2">
    <source>
        <dbReference type="Proteomes" id="UP000789920"/>
    </source>
</evidence>
<gene>
    <name evidence="1" type="ORF">RPERSI_LOCUS26347</name>
</gene>
<organism evidence="1 2">
    <name type="scientific">Racocetra persica</name>
    <dbReference type="NCBI Taxonomy" id="160502"/>
    <lineage>
        <taxon>Eukaryota</taxon>
        <taxon>Fungi</taxon>
        <taxon>Fungi incertae sedis</taxon>
        <taxon>Mucoromycota</taxon>
        <taxon>Glomeromycotina</taxon>
        <taxon>Glomeromycetes</taxon>
        <taxon>Diversisporales</taxon>
        <taxon>Gigasporaceae</taxon>
        <taxon>Racocetra</taxon>
    </lineage>
</organism>
<sequence length="47" mass="5433">MSAMEGYVSVKYENPGPRPNEIKIFYLDEEGKSYKLLELVEPNKPKT</sequence>
<keyword evidence="2" id="KW-1185">Reference proteome</keyword>
<comment type="caution">
    <text evidence="1">The sequence shown here is derived from an EMBL/GenBank/DDBJ whole genome shotgun (WGS) entry which is preliminary data.</text>
</comment>
<proteinExistence type="predicted"/>